<gene>
    <name evidence="1" type="ORF">LCGC14_0481550</name>
</gene>
<dbReference type="PROSITE" id="PS51318">
    <property type="entry name" value="TAT"/>
    <property type="match status" value="1"/>
</dbReference>
<comment type="caution">
    <text evidence="1">The sequence shown here is derived from an EMBL/GenBank/DDBJ whole genome shotgun (WGS) entry which is preliminary data.</text>
</comment>
<name>A0A0F9S960_9ZZZZ</name>
<reference evidence="1" key="1">
    <citation type="journal article" date="2015" name="Nature">
        <title>Complex archaea that bridge the gap between prokaryotes and eukaryotes.</title>
        <authorList>
            <person name="Spang A."/>
            <person name="Saw J.H."/>
            <person name="Jorgensen S.L."/>
            <person name="Zaremba-Niedzwiedzka K."/>
            <person name="Martijn J."/>
            <person name="Lind A.E."/>
            <person name="van Eijk R."/>
            <person name="Schleper C."/>
            <person name="Guy L."/>
            <person name="Ettema T.J."/>
        </authorList>
    </citation>
    <scope>NUCLEOTIDE SEQUENCE</scope>
</reference>
<sequence>MTRQFSRREILRAAALGGVFIAGEFWFPGQKANLNPPTWNTCATTGWEHDHLRRLVGLHRKEYVDTPRRSVVHKPPYGMLRREGG</sequence>
<accession>A0A0F9S960</accession>
<dbReference type="EMBL" id="LAZR01000524">
    <property type="protein sequence ID" value="KKN65435.1"/>
    <property type="molecule type" value="Genomic_DNA"/>
</dbReference>
<organism evidence="1">
    <name type="scientific">marine sediment metagenome</name>
    <dbReference type="NCBI Taxonomy" id="412755"/>
    <lineage>
        <taxon>unclassified sequences</taxon>
        <taxon>metagenomes</taxon>
        <taxon>ecological metagenomes</taxon>
    </lineage>
</organism>
<protein>
    <submittedName>
        <fullName evidence="1">Uncharacterized protein</fullName>
    </submittedName>
</protein>
<proteinExistence type="predicted"/>
<evidence type="ECO:0000313" key="1">
    <source>
        <dbReference type="EMBL" id="KKN65435.1"/>
    </source>
</evidence>
<dbReference type="AlphaFoldDB" id="A0A0F9S960"/>
<dbReference type="InterPro" id="IPR006311">
    <property type="entry name" value="TAT_signal"/>
</dbReference>